<evidence type="ECO:0000256" key="1">
    <source>
        <dbReference type="SAM" id="MobiDB-lite"/>
    </source>
</evidence>
<proteinExistence type="predicted"/>
<feature type="compositionally biased region" description="Polar residues" evidence="1">
    <location>
        <begin position="44"/>
        <end position="53"/>
    </location>
</feature>
<dbReference type="PROSITE" id="PS50238">
    <property type="entry name" value="RHOGAP"/>
    <property type="match status" value="1"/>
</dbReference>
<gene>
    <name evidence="3" type="ORF">PXEA_LOCUS333</name>
</gene>
<feature type="domain" description="Rho-GAP" evidence="2">
    <location>
        <begin position="54"/>
        <end position="266"/>
    </location>
</feature>
<dbReference type="InterPro" id="IPR000198">
    <property type="entry name" value="RhoGAP_dom"/>
</dbReference>
<sequence length="540" mass="57429">MISALDRGLDFPAIPPTSPAYYTYQQQLTNLHQKYRYGHLHQSHAPQTSQPRRSSLVSSLATSSSNVMATTVTLTLGPGSLAGACVPSISSVAGNGTFGAGSSSGGGLDETGSSYRSATETVAVLSVGACPPPKHDPNVIASLVKHFLRHLPEPVLTRQLGPTLESLASRSEVPVPVCLAEIAACLHQGPNALPPSHRFLLAWMLQHMTHVIQHSRNNRMSLANLCIVLSPCLGISHRLLSLLLLPDLSVGINIAIKPVNDSASIQLPHWLFPDPQYRLRIYTPPLQPLVGQTQLELELPEEASELEEELSKQESVLAHLHDQIGRGDTSSEKEELLWEVQRLVTQIKRKKTVAELYDPEAIQHELNRQQAQLDRLHRRLQKQAVLSGKASEIPFSAETGQQPFPLAATVSSVLSPTTALTTAVPTASTSTSSTTSTTSSSTTATKPISMGTTSCTTVAVSSEPITKVTNTLSSSPNPAISTTSGYSSSGLSFPRSETLMTNAAPACTNAISTSAVTTTTVSGFVTTSDDGSTSLPVFAN</sequence>
<dbReference type="SMART" id="SM00324">
    <property type="entry name" value="RhoGAP"/>
    <property type="match status" value="1"/>
</dbReference>
<protein>
    <recommendedName>
        <fullName evidence="2">Rho-GAP domain-containing protein</fullName>
    </recommendedName>
</protein>
<feature type="region of interest" description="Disordered" evidence="1">
    <location>
        <begin position="468"/>
        <end position="488"/>
    </location>
</feature>
<keyword evidence="4" id="KW-1185">Reference proteome</keyword>
<evidence type="ECO:0000259" key="2">
    <source>
        <dbReference type="PROSITE" id="PS50238"/>
    </source>
</evidence>
<organism evidence="3 4">
    <name type="scientific">Protopolystoma xenopodis</name>
    <dbReference type="NCBI Taxonomy" id="117903"/>
    <lineage>
        <taxon>Eukaryota</taxon>
        <taxon>Metazoa</taxon>
        <taxon>Spiralia</taxon>
        <taxon>Lophotrochozoa</taxon>
        <taxon>Platyhelminthes</taxon>
        <taxon>Monogenea</taxon>
        <taxon>Polyopisthocotylea</taxon>
        <taxon>Polystomatidea</taxon>
        <taxon>Polystomatidae</taxon>
        <taxon>Protopolystoma</taxon>
    </lineage>
</organism>
<evidence type="ECO:0000313" key="3">
    <source>
        <dbReference type="EMBL" id="VEL06893.1"/>
    </source>
</evidence>
<dbReference type="OrthoDB" id="10033734at2759"/>
<feature type="compositionally biased region" description="Polar residues" evidence="1">
    <location>
        <begin position="468"/>
        <end position="480"/>
    </location>
</feature>
<dbReference type="EMBL" id="CAAALY010000589">
    <property type="protein sequence ID" value="VEL06893.1"/>
    <property type="molecule type" value="Genomic_DNA"/>
</dbReference>
<feature type="region of interest" description="Disordered" evidence="1">
    <location>
        <begin position="422"/>
        <end position="450"/>
    </location>
</feature>
<dbReference type="AlphaFoldDB" id="A0A448WAC0"/>
<dbReference type="GO" id="GO:0031267">
    <property type="term" value="F:small GTPase binding"/>
    <property type="evidence" value="ECO:0007669"/>
    <property type="project" value="InterPro"/>
</dbReference>
<dbReference type="Gene3D" id="1.10.555.10">
    <property type="entry name" value="Rho GTPase activation protein"/>
    <property type="match status" value="1"/>
</dbReference>
<feature type="region of interest" description="Disordered" evidence="1">
    <location>
        <begin position="39"/>
        <end position="59"/>
    </location>
</feature>
<dbReference type="InterPro" id="IPR039767">
    <property type="entry name" value="RALBP1"/>
</dbReference>
<name>A0A448WAC0_9PLAT</name>
<dbReference type="Pfam" id="PF00620">
    <property type="entry name" value="RhoGAP"/>
    <property type="match status" value="1"/>
</dbReference>
<dbReference type="InterPro" id="IPR008936">
    <property type="entry name" value="Rho_GTPase_activation_prot"/>
</dbReference>
<dbReference type="Proteomes" id="UP000784294">
    <property type="component" value="Unassembled WGS sequence"/>
</dbReference>
<dbReference type="PANTHER" id="PTHR12783:SF5">
    <property type="entry name" value="RALA-BINDING PROTEIN 1"/>
    <property type="match status" value="1"/>
</dbReference>
<feature type="compositionally biased region" description="Low complexity" evidence="1">
    <location>
        <begin position="422"/>
        <end position="445"/>
    </location>
</feature>
<evidence type="ECO:0000313" key="4">
    <source>
        <dbReference type="Proteomes" id="UP000784294"/>
    </source>
</evidence>
<dbReference type="SUPFAM" id="SSF48350">
    <property type="entry name" value="GTPase activation domain, GAP"/>
    <property type="match status" value="1"/>
</dbReference>
<dbReference type="Gene3D" id="1.20.58.90">
    <property type="match status" value="1"/>
</dbReference>
<accession>A0A448WAC0</accession>
<dbReference type="PANTHER" id="PTHR12783">
    <property type="entry name" value="RALA BINDING PROTEIN 1 RALBP1"/>
    <property type="match status" value="1"/>
</dbReference>
<dbReference type="GO" id="GO:0007264">
    <property type="term" value="P:small GTPase-mediated signal transduction"/>
    <property type="evidence" value="ECO:0007669"/>
    <property type="project" value="InterPro"/>
</dbReference>
<dbReference type="GO" id="GO:0005096">
    <property type="term" value="F:GTPase activator activity"/>
    <property type="evidence" value="ECO:0007669"/>
    <property type="project" value="InterPro"/>
</dbReference>
<comment type="caution">
    <text evidence="3">The sequence shown here is derived from an EMBL/GenBank/DDBJ whole genome shotgun (WGS) entry which is preliminary data.</text>
</comment>
<reference evidence="3" key="1">
    <citation type="submission" date="2018-11" db="EMBL/GenBank/DDBJ databases">
        <authorList>
            <consortium name="Pathogen Informatics"/>
        </authorList>
    </citation>
    <scope>NUCLEOTIDE SEQUENCE</scope>
</reference>